<feature type="transmembrane region" description="Helical" evidence="17">
    <location>
        <begin position="552"/>
        <end position="570"/>
    </location>
</feature>
<dbReference type="InParanoid" id="A0A1S3A9Y7"/>
<feature type="disulfide bond" evidence="15">
    <location>
        <begin position="372"/>
        <end position="383"/>
    </location>
</feature>
<dbReference type="PANTHER" id="PTHR11769">
    <property type="entry name" value="HYALURONIDASE"/>
    <property type="match status" value="1"/>
</dbReference>
<evidence type="ECO:0000256" key="7">
    <source>
        <dbReference type="ARBA" id="ARBA00022801"/>
    </source>
</evidence>
<keyword evidence="7 13" id="KW-0378">Hydrolase</keyword>
<comment type="similarity">
    <text evidence="3 13 16">Belongs to the glycosyl hydrolase 56 family.</text>
</comment>
<evidence type="ECO:0000256" key="1">
    <source>
        <dbReference type="ARBA" id="ARBA00000251"/>
    </source>
</evidence>
<dbReference type="GeneID" id="103121172"/>
<keyword evidence="6" id="KW-0732">Signal</keyword>
<keyword evidence="8 17" id="KW-0472">Membrane</keyword>
<dbReference type="GO" id="GO:0030214">
    <property type="term" value="P:hyaluronan catabolic process"/>
    <property type="evidence" value="ECO:0007669"/>
    <property type="project" value="TreeGrafter"/>
</dbReference>
<dbReference type="EC" id="3.2.1.35" evidence="13 16"/>
<dbReference type="PANTHER" id="PTHR11769:SF20">
    <property type="entry name" value="HYALURONIDASE PH-20"/>
    <property type="match status" value="1"/>
</dbReference>
<organism evidence="18 19">
    <name type="scientific">Erinaceus europaeus</name>
    <name type="common">Western European hedgehog</name>
    <dbReference type="NCBI Taxonomy" id="9365"/>
    <lineage>
        <taxon>Eukaryota</taxon>
        <taxon>Metazoa</taxon>
        <taxon>Chordata</taxon>
        <taxon>Craniata</taxon>
        <taxon>Vertebrata</taxon>
        <taxon>Euteleostomi</taxon>
        <taxon>Mammalia</taxon>
        <taxon>Eutheria</taxon>
        <taxon>Laurasiatheria</taxon>
        <taxon>Eulipotyphla</taxon>
        <taxon>Erinaceidae</taxon>
        <taxon>Erinaceinae</taxon>
        <taxon>Erinaceus</taxon>
    </lineage>
</organism>
<dbReference type="GO" id="GO:0001669">
    <property type="term" value="C:acrosomal vesicle"/>
    <property type="evidence" value="ECO:0007669"/>
    <property type="project" value="TreeGrafter"/>
</dbReference>
<feature type="disulfide bond" evidence="15">
    <location>
        <begin position="56"/>
        <end position="347"/>
    </location>
</feature>
<comment type="catalytic activity">
    <reaction evidence="1 13 16">
        <text>Random hydrolysis of (1-&gt;4)-linkages between N-acetyl-beta-D-glucosamine and D-glucuronate residues in hyaluronate.</text>
        <dbReference type="EC" id="3.2.1.35"/>
    </reaction>
</comment>
<evidence type="ECO:0000256" key="8">
    <source>
        <dbReference type="ARBA" id="ARBA00023136"/>
    </source>
</evidence>
<dbReference type="eggNOG" id="ENOG502R6HD">
    <property type="taxonomic scope" value="Eukaryota"/>
</dbReference>
<proteinExistence type="inferred from homology"/>
<dbReference type="FunFam" id="3.20.20.70:FF:000065">
    <property type="entry name" value="Hyaluronidase"/>
    <property type="match status" value="1"/>
</dbReference>
<feature type="disulfide bond" evidence="15">
    <location>
        <begin position="377"/>
        <end position="431"/>
    </location>
</feature>
<dbReference type="GO" id="GO:0098552">
    <property type="term" value="C:side of membrane"/>
    <property type="evidence" value="ECO:0007669"/>
    <property type="project" value="UniProtKB-KW"/>
</dbReference>
<evidence type="ECO:0000256" key="16">
    <source>
        <dbReference type="RuleBase" id="RU610713"/>
    </source>
</evidence>
<dbReference type="GO" id="GO:0007342">
    <property type="term" value="P:fusion of sperm to egg plasma membrane involved in single fertilization"/>
    <property type="evidence" value="ECO:0007669"/>
    <property type="project" value="InterPro"/>
</dbReference>
<dbReference type="InterPro" id="IPR017853">
    <property type="entry name" value="GH"/>
</dbReference>
<dbReference type="OrthoDB" id="5796153at2759"/>
<dbReference type="GO" id="GO:0004415">
    <property type="term" value="F:hyalurononglucosaminidase activity"/>
    <property type="evidence" value="ECO:0007669"/>
    <property type="project" value="UniProtKB-UniRule"/>
</dbReference>
<dbReference type="AlphaFoldDB" id="A0A1S3A9Y7"/>
<dbReference type="Pfam" id="PF01630">
    <property type="entry name" value="Glyco_hydro_56"/>
    <property type="match status" value="1"/>
</dbReference>
<gene>
    <name evidence="19" type="primary">LOC103121172</name>
</gene>
<keyword evidence="17" id="KW-1133">Transmembrane helix</keyword>
<evidence type="ECO:0000256" key="10">
    <source>
        <dbReference type="ARBA" id="ARBA00023180"/>
    </source>
</evidence>
<evidence type="ECO:0000256" key="12">
    <source>
        <dbReference type="ARBA" id="ARBA00023295"/>
    </source>
</evidence>
<keyword evidence="4" id="KW-1003">Cell membrane</keyword>
<evidence type="ECO:0000256" key="11">
    <source>
        <dbReference type="ARBA" id="ARBA00023288"/>
    </source>
</evidence>
<evidence type="ECO:0000256" key="2">
    <source>
        <dbReference type="ARBA" id="ARBA00004609"/>
    </source>
</evidence>
<accession>A0A1S3A9Y7</accession>
<keyword evidence="12 13" id="KW-0326">Glycosidase</keyword>
<dbReference type="PIRSF" id="PIRSF500773">
    <property type="entry name" value="Hyaluronidase_PH20_Hyal5"/>
    <property type="match status" value="1"/>
</dbReference>
<keyword evidence="10" id="KW-0325">Glycoprotein</keyword>
<evidence type="ECO:0000313" key="18">
    <source>
        <dbReference type="Proteomes" id="UP001652624"/>
    </source>
</evidence>
<keyword evidence="9 15" id="KW-1015">Disulfide bond</keyword>
<evidence type="ECO:0000256" key="9">
    <source>
        <dbReference type="ARBA" id="ARBA00023157"/>
    </source>
</evidence>
<evidence type="ECO:0000256" key="14">
    <source>
        <dbReference type="PIRSR" id="PIRSR038193-2"/>
    </source>
</evidence>
<dbReference type="RefSeq" id="XP_007531751.1">
    <property type="nucleotide sequence ID" value="XM_007531689.1"/>
</dbReference>
<keyword evidence="11" id="KW-0449">Lipoprotein</keyword>
<keyword evidence="5" id="KW-0336">GPI-anchor</keyword>
<dbReference type="InterPro" id="IPR001439">
    <property type="entry name" value="Hyaluronidase_PH20/Hyal5"/>
</dbReference>
<evidence type="ECO:0000256" key="13">
    <source>
        <dbReference type="PIRNR" id="PIRNR038193"/>
    </source>
</evidence>
<dbReference type="InterPro" id="IPR018155">
    <property type="entry name" value="Hyaluronidase"/>
</dbReference>
<evidence type="ECO:0000256" key="5">
    <source>
        <dbReference type="ARBA" id="ARBA00022622"/>
    </source>
</evidence>
<dbReference type="SUPFAM" id="SSF51445">
    <property type="entry name" value="(Trans)glycosidases"/>
    <property type="match status" value="1"/>
</dbReference>
<dbReference type="InterPro" id="IPR013785">
    <property type="entry name" value="Aldolase_TIM"/>
</dbReference>
<dbReference type="PIRSF" id="PIRSF038193">
    <property type="entry name" value="Hyaluronidase"/>
    <property type="match status" value="1"/>
</dbReference>
<feature type="disulfide bond" evidence="15">
    <location>
        <begin position="433"/>
        <end position="439"/>
    </location>
</feature>
<evidence type="ECO:0000256" key="4">
    <source>
        <dbReference type="ARBA" id="ARBA00022475"/>
    </source>
</evidence>
<dbReference type="PRINTS" id="PR00848">
    <property type="entry name" value="SPERMPH20"/>
</dbReference>
<evidence type="ECO:0000313" key="19">
    <source>
        <dbReference type="RefSeq" id="XP_007531751.1"/>
    </source>
</evidence>
<evidence type="ECO:0000256" key="17">
    <source>
        <dbReference type="SAM" id="Phobius"/>
    </source>
</evidence>
<name>A0A1S3A9Y7_ERIEU</name>
<comment type="subcellular location">
    <subcellularLocation>
        <location evidence="2">Cell membrane</location>
        <topology evidence="2">Lipid-anchor</topology>
        <topology evidence="2">GPI-anchor</topology>
    </subcellularLocation>
</comment>
<dbReference type="PRINTS" id="PR00846">
    <property type="entry name" value="GLHYDRLASE56"/>
</dbReference>
<dbReference type="Gene3D" id="3.20.20.70">
    <property type="entry name" value="Aldolase class I"/>
    <property type="match status" value="1"/>
</dbReference>
<feature type="disulfide bond" evidence="15">
    <location>
        <begin position="219"/>
        <end position="233"/>
    </location>
</feature>
<dbReference type="Proteomes" id="UP001652624">
    <property type="component" value="Chromosome 8"/>
</dbReference>
<reference evidence="19" key="1">
    <citation type="submission" date="2025-08" db="UniProtKB">
        <authorList>
            <consortium name="RefSeq"/>
        </authorList>
    </citation>
    <scope>IDENTIFICATION</scope>
</reference>
<keyword evidence="18" id="KW-1185">Reference proteome</keyword>
<sequence>MEVLKFFMPFVGLSGTWQAILIILLFPMCLTQNLRAHPIFPNVPYLWVWNAPTEYCTKNHKVPLDLSVFSLVGSPQKNIKGQSIRIFYSDRLGKYPYVDSDNVTWHGGIPQAVKLQEHLEQAKKDIVHYLPNNDIGLAIIDWQEWRPLWIRNWDHKDIYRQMSIQSVHRKSPSLDATTVNNTAKADFENAAKQFLLETLKLGKLLRPKRYWGYYLFPDCYNHHYTNAGYDGRCFDIEVKRNDELSWLWNESTALYPSIYLNTKLKSSRLGTLFSRNRIQEAIRVSKSQNAMNPLPVFVYTRPVFTDASWNFLSEFDLVSTIGESVSLGASGNILWGSLNFSQSKESCTTLDNYMKTILVPYIINVSLAAKMCSQVLCYSQGLCARKNWDSDHYLHLNASNFYIEYGHCKTFAVTGEPTLADLYYFIDKFDCSCFSNVTCKMRKKLENLDVINVCIGENICIGTQIKEKLARNRSKWKERFYKSFNNVSSSVSPAKMSPCASGKDISECLKVRCSVEAVSNNAQEGCQNVNWINTSNQLYIQNEENEADSSTSSILLIFPVNILFVLYLFYKRETDVFVKQGKKKNT</sequence>
<protein>
    <recommendedName>
        <fullName evidence="13 16">Hyaluronidase</fullName>
        <ecNumber evidence="13 16">3.2.1.35</ecNumber>
    </recommendedName>
</protein>
<dbReference type="GO" id="GO:0005975">
    <property type="term" value="P:carbohydrate metabolic process"/>
    <property type="evidence" value="ECO:0007669"/>
    <property type="project" value="UniProtKB-UniRule"/>
</dbReference>
<evidence type="ECO:0000256" key="15">
    <source>
        <dbReference type="PIRSR" id="PIRSR038193-3"/>
    </source>
</evidence>
<evidence type="ECO:0000256" key="3">
    <source>
        <dbReference type="ARBA" id="ARBA00008871"/>
    </source>
</evidence>
<evidence type="ECO:0000256" key="6">
    <source>
        <dbReference type="ARBA" id="ARBA00022729"/>
    </source>
</evidence>
<dbReference type="GlyCosmos" id="A0A1S3A9Y7">
    <property type="glycosylation" value="1 site, No reported glycans"/>
</dbReference>
<feature type="glycosylation site" description="N-linked (GlcNAc...) asparagine" evidence="14">
    <location>
        <position position="364"/>
    </location>
</feature>
<keyword evidence="17" id="KW-0812">Transmembrane</keyword>
<dbReference type="GO" id="GO:0005886">
    <property type="term" value="C:plasma membrane"/>
    <property type="evidence" value="ECO:0007669"/>
    <property type="project" value="UniProtKB-SubCell"/>
</dbReference>
<dbReference type="STRING" id="9365.ENSEEUP00000012161"/>